<dbReference type="OrthoDB" id="6021377at2759"/>
<dbReference type="AlphaFoldDB" id="A0A2G8KHC9"/>
<evidence type="ECO:0000256" key="5">
    <source>
        <dbReference type="ARBA" id="ARBA00022989"/>
    </source>
</evidence>
<dbReference type="PANTHER" id="PTHR11256">
    <property type="entry name" value="BCL-2 RELATED"/>
    <property type="match status" value="1"/>
</dbReference>
<dbReference type="InterPro" id="IPR046371">
    <property type="entry name" value="Bcl-2_BH1-3"/>
</dbReference>
<dbReference type="STRING" id="307972.A0A2G8KHC9"/>
<dbReference type="PANTHER" id="PTHR11256:SF47">
    <property type="entry name" value="BCL-2-LIKE PROTEIN 10"/>
    <property type="match status" value="1"/>
</dbReference>
<dbReference type="SMART" id="SM00337">
    <property type="entry name" value="BCL"/>
    <property type="match status" value="1"/>
</dbReference>
<feature type="compositionally biased region" description="Basic and acidic residues" evidence="7">
    <location>
        <begin position="17"/>
        <end position="26"/>
    </location>
</feature>
<protein>
    <submittedName>
        <fullName evidence="10">Putative bcl-2-like protein 2</fullName>
    </submittedName>
</protein>
<dbReference type="GO" id="GO:0042981">
    <property type="term" value="P:regulation of apoptotic process"/>
    <property type="evidence" value="ECO:0007669"/>
    <property type="project" value="InterPro"/>
</dbReference>
<evidence type="ECO:0000313" key="10">
    <source>
        <dbReference type="EMBL" id="PIK47408.1"/>
    </source>
</evidence>
<sequence>MAGSVENIKLGKEIGKELRKNYKTEPKSSPMSTRRADSINGNDSTTDSSTTPLLTHLNMAKDSVEFDIANEARSLGRDFVHYKVGFSNTRPTSLFAETLRRVGDEIEEKYNISLNGIINQLKYDPNKDGRRAFNASLDAMFAEGPCSWGRVVMVYVFASRLAKYCQKQNRDSSCIENLVNYSGDYVANNLTMWIKEQGGWLDFCDKFKANDWRDKAVFNSLLVTGLFLGGMATLRLFTK</sequence>
<dbReference type="PROSITE" id="PS50062">
    <property type="entry name" value="BCL2_FAMILY"/>
    <property type="match status" value="1"/>
</dbReference>
<comment type="caution">
    <text evidence="10">The sequence shown here is derived from an EMBL/GenBank/DDBJ whole genome shotgun (WGS) entry which is preliminary data.</text>
</comment>
<keyword evidence="3 8" id="KW-0812">Transmembrane</keyword>
<name>A0A2G8KHC9_STIJA</name>
<dbReference type="GO" id="GO:0097192">
    <property type="term" value="P:extrinsic apoptotic signaling pathway in absence of ligand"/>
    <property type="evidence" value="ECO:0007669"/>
    <property type="project" value="TreeGrafter"/>
</dbReference>
<dbReference type="EMBL" id="MRZV01000582">
    <property type="protein sequence ID" value="PIK47408.1"/>
    <property type="molecule type" value="Genomic_DNA"/>
</dbReference>
<keyword evidence="6 8" id="KW-0472">Membrane</keyword>
<feature type="region of interest" description="Disordered" evidence="7">
    <location>
        <begin position="17"/>
        <end position="52"/>
    </location>
</feature>
<dbReference type="InterPro" id="IPR002475">
    <property type="entry name" value="Bcl2-like"/>
</dbReference>
<comment type="similarity">
    <text evidence="2">Belongs to the Bcl-2 family.</text>
</comment>
<dbReference type="CDD" id="cd06845">
    <property type="entry name" value="Bcl-2_like"/>
    <property type="match status" value="1"/>
</dbReference>
<feature type="transmembrane region" description="Helical" evidence="8">
    <location>
        <begin position="216"/>
        <end position="237"/>
    </location>
</feature>
<dbReference type="GO" id="GO:0005741">
    <property type="term" value="C:mitochondrial outer membrane"/>
    <property type="evidence" value="ECO:0007669"/>
    <property type="project" value="TreeGrafter"/>
</dbReference>
<evidence type="ECO:0000256" key="6">
    <source>
        <dbReference type="ARBA" id="ARBA00023136"/>
    </source>
</evidence>
<keyword evidence="5 8" id="KW-1133">Transmembrane helix</keyword>
<evidence type="ECO:0000256" key="4">
    <source>
        <dbReference type="ARBA" id="ARBA00022703"/>
    </source>
</evidence>
<keyword evidence="11" id="KW-1185">Reference proteome</keyword>
<dbReference type="Gene3D" id="1.10.437.10">
    <property type="entry name" value="Blc2-like"/>
    <property type="match status" value="1"/>
</dbReference>
<organism evidence="10 11">
    <name type="scientific">Stichopus japonicus</name>
    <name type="common">Sea cucumber</name>
    <dbReference type="NCBI Taxonomy" id="307972"/>
    <lineage>
        <taxon>Eukaryota</taxon>
        <taxon>Metazoa</taxon>
        <taxon>Echinodermata</taxon>
        <taxon>Eleutherozoa</taxon>
        <taxon>Echinozoa</taxon>
        <taxon>Holothuroidea</taxon>
        <taxon>Aspidochirotacea</taxon>
        <taxon>Aspidochirotida</taxon>
        <taxon>Stichopodidae</taxon>
        <taxon>Apostichopus</taxon>
    </lineage>
</organism>
<gene>
    <name evidence="10" type="ORF">BSL78_15742</name>
</gene>
<evidence type="ECO:0000256" key="3">
    <source>
        <dbReference type="ARBA" id="ARBA00022692"/>
    </source>
</evidence>
<evidence type="ECO:0000256" key="2">
    <source>
        <dbReference type="ARBA" id="ARBA00009458"/>
    </source>
</evidence>
<dbReference type="GO" id="GO:0051400">
    <property type="term" value="F:BH domain binding"/>
    <property type="evidence" value="ECO:0007669"/>
    <property type="project" value="TreeGrafter"/>
</dbReference>
<dbReference type="InterPro" id="IPR036834">
    <property type="entry name" value="Bcl-2-like_sf"/>
</dbReference>
<proteinExistence type="inferred from homology"/>
<comment type="subcellular location">
    <subcellularLocation>
        <location evidence="1">Endomembrane system</location>
    </subcellularLocation>
</comment>
<evidence type="ECO:0000256" key="1">
    <source>
        <dbReference type="ARBA" id="ARBA00004308"/>
    </source>
</evidence>
<evidence type="ECO:0000256" key="7">
    <source>
        <dbReference type="SAM" id="MobiDB-lite"/>
    </source>
</evidence>
<dbReference type="Proteomes" id="UP000230750">
    <property type="component" value="Unassembled WGS sequence"/>
</dbReference>
<evidence type="ECO:0000259" key="9">
    <source>
        <dbReference type="SMART" id="SM00337"/>
    </source>
</evidence>
<dbReference type="InterPro" id="IPR026298">
    <property type="entry name" value="Bcl-2_fam"/>
</dbReference>
<dbReference type="GO" id="GO:0001836">
    <property type="term" value="P:release of cytochrome c from mitochondria"/>
    <property type="evidence" value="ECO:0007669"/>
    <property type="project" value="TreeGrafter"/>
</dbReference>
<evidence type="ECO:0000256" key="8">
    <source>
        <dbReference type="SAM" id="Phobius"/>
    </source>
</evidence>
<dbReference type="Pfam" id="PF00452">
    <property type="entry name" value="Bcl-2"/>
    <property type="match status" value="1"/>
</dbReference>
<dbReference type="SUPFAM" id="SSF56854">
    <property type="entry name" value="Bcl-2 inhibitors of programmed cell death"/>
    <property type="match status" value="1"/>
</dbReference>
<dbReference type="PRINTS" id="PR01862">
    <property type="entry name" value="BCL2FAMILY"/>
</dbReference>
<reference evidence="10 11" key="1">
    <citation type="journal article" date="2017" name="PLoS Biol.">
        <title>The sea cucumber genome provides insights into morphological evolution and visceral regeneration.</title>
        <authorList>
            <person name="Zhang X."/>
            <person name="Sun L."/>
            <person name="Yuan J."/>
            <person name="Sun Y."/>
            <person name="Gao Y."/>
            <person name="Zhang L."/>
            <person name="Li S."/>
            <person name="Dai H."/>
            <person name="Hamel J.F."/>
            <person name="Liu C."/>
            <person name="Yu Y."/>
            <person name="Liu S."/>
            <person name="Lin W."/>
            <person name="Guo K."/>
            <person name="Jin S."/>
            <person name="Xu P."/>
            <person name="Storey K.B."/>
            <person name="Huan P."/>
            <person name="Zhang T."/>
            <person name="Zhou Y."/>
            <person name="Zhang J."/>
            <person name="Lin C."/>
            <person name="Li X."/>
            <person name="Xing L."/>
            <person name="Huo D."/>
            <person name="Sun M."/>
            <person name="Wang L."/>
            <person name="Mercier A."/>
            <person name="Li F."/>
            <person name="Yang H."/>
            <person name="Xiang J."/>
        </authorList>
    </citation>
    <scope>NUCLEOTIDE SEQUENCE [LARGE SCALE GENOMIC DNA]</scope>
    <source>
        <strain evidence="10">Shaxun</strain>
        <tissue evidence="10">Muscle</tissue>
    </source>
</reference>
<feature type="domain" description="Bcl-2 Bcl-2 homology region 1-3" evidence="9">
    <location>
        <begin position="99"/>
        <end position="200"/>
    </location>
</feature>
<dbReference type="GO" id="GO:0008630">
    <property type="term" value="P:intrinsic apoptotic signaling pathway in response to DNA damage"/>
    <property type="evidence" value="ECO:0007669"/>
    <property type="project" value="TreeGrafter"/>
</dbReference>
<keyword evidence="4" id="KW-0053">Apoptosis</keyword>
<evidence type="ECO:0000313" key="11">
    <source>
        <dbReference type="Proteomes" id="UP000230750"/>
    </source>
</evidence>
<accession>A0A2G8KHC9</accession>
<dbReference type="GO" id="GO:0012505">
    <property type="term" value="C:endomembrane system"/>
    <property type="evidence" value="ECO:0007669"/>
    <property type="project" value="UniProtKB-SubCell"/>
</dbReference>